<evidence type="ECO:0000256" key="4">
    <source>
        <dbReference type="ARBA" id="ARBA00022692"/>
    </source>
</evidence>
<feature type="signal peptide" evidence="9">
    <location>
        <begin position="1"/>
        <end position="21"/>
    </location>
</feature>
<feature type="compositionally biased region" description="Basic and acidic residues" evidence="7">
    <location>
        <begin position="434"/>
        <end position="456"/>
    </location>
</feature>
<reference evidence="10" key="1">
    <citation type="journal article" name="BMC Genomics">
        <title>Long-read sequencing and de novo genome assembly of marine medaka (Oryzias melastigma).</title>
        <authorList>
            <person name="Liang P."/>
            <person name="Saqib H.S.A."/>
            <person name="Ni X."/>
            <person name="Shen Y."/>
        </authorList>
    </citation>
    <scope>NUCLEOTIDE SEQUENCE</scope>
    <source>
        <strain evidence="10">Bigg-433</strain>
    </source>
</reference>
<comment type="caution">
    <text evidence="10">The sequence shown here is derived from an EMBL/GenBank/DDBJ whole genome shotgun (WGS) entry which is preliminary data.</text>
</comment>
<dbReference type="GO" id="GO:0016020">
    <property type="term" value="C:membrane"/>
    <property type="evidence" value="ECO:0007669"/>
    <property type="project" value="UniProtKB-SubCell"/>
</dbReference>
<feature type="chain" id="PRO_5032627909" description="Chloride channel CLIC-like protein 1" evidence="9">
    <location>
        <begin position="22"/>
        <end position="560"/>
    </location>
</feature>
<evidence type="ECO:0000313" key="10">
    <source>
        <dbReference type="EMBL" id="KAF6714693.1"/>
    </source>
</evidence>
<dbReference type="PANTHER" id="PTHR34093:SF1">
    <property type="entry name" value="CHLORIDE CHANNEL CLIC-LIKE PROTEIN 1"/>
    <property type="match status" value="1"/>
</dbReference>
<protein>
    <recommendedName>
        <fullName evidence="3">Chloride channel CLIC-like protein 1</fullName>
    </recommendedName>
</protein>
<comment type="similarity">
    <text evidence="2">Belongs to the chloride channel MCLC family.</text>
</comment>
<gene>
    <name evidence="10" type="ORF">FQA47_007495</name>
</gene>
<dbReference type="Proteomes" id="UP000646548">
    <property type="component" value="Unassembled WGS sequence"/>
</dbReference>
<evidence type="ECO:0000256" key="1">
    <source>
        <dbReference type="ARBA" id="ARBA00004141"/>
    </source>
</evidence>
<dbReference type="GO" id="GO:0005254">
    <property type="term" value="F:chloride channel activity"/>
    <property type="evidence" value="ECO:0007669"/>
    <property type="project" value="TreeGrafter"/>
</dbReference>
<comment type="subcellular location">
    <subcellularLocation>
        <location evidence="1">Membrane</location>
        <topology evidence="1">Multi-pass membrane protein</topology>
    </subcellularLocation>
</comment>
<evidence type="ECO:0000256" key="8">
    <source>
        <dbReference type="SAM" id="Phobius"/>
    </source>
</evidence>
<proteinExistence type="inferred from homology"/>
<accession>A0A834BR30</accession>
<name>A0A834BR30_ORYME</name>
<dbReference type="PANTHER" id="PTHR34093">
    <property type="entry name" value="CHLORIDE CHANNEL CLIC-LIKE PROTEIN 1"/>
    <property type="match status" value="1"/>
</dbReference>
<evidence type="ECO:0000256" key="5">
    <source>
        <dbReference type="ARBA" id="ARBA00022989"/>
    </source>
</evidence>
<feature type="region of interest" description="Disordered" evidence="7">
    <location>
        <begin position="397"/>
        <end position="538"/>
    </location>
</feature>
<evidence type="ECO:0000256" key="9">
    <source>
        <dbReference type="SAM" id="SignalP"/>
    </source>
</evidence>
<evidence type="ECO:0000256" key="7">
    <source>
        <dbReference type="SAM" id="MobiDB-lite"/>
    </source>
</evidence>
<evidence type="ECO:0000256" key="3">
    <source>
        <dbReference type="ARBA" id="ARBA00015571"/>
    </source>
</evidence>
<dbReference type="AlphaFoldDB" id="A0A834BR30"/>
<dbReference type="InterPro" id="IPR009231">
    <property type="entry name" value="Chloride_chnl_CLIC-like"/>
</dbReference>
<dbReference type="Pfam" id="PF05934">
    <property type="entry name" value="MCLC"/>
    <property type="match status" value="1"/>
</dbReference>
<feature type="compositionally biased region" description="Basic and acidic residues" evidence="7">
    <location>
        <begin position="408"/>
        <end position="421"/>
    </location>
</feature>
<feature type="transmembrane region" description="Helical" evidence="8">
    <location>
        <begin position="185"/>
        <end position="204"/>
    </location>
</feature>
<organism evidence="10 11">
    <name type="scientific">Oryzias melastigma</name>
    <name type="common">Marine medaka</name>
    <dbReference type="NCBI Taxonomy" id="30732"/>
    <lineage>
        <taxon>Eukaryota</taxon>
        <taxon>Metazoa</taxon>
        <taxon>Chordata</taxon>
        <taxon>Craniata</taxon>
        <taxon>Vertebrata</taxon>
        <taxon>Euteleostomi</taxon>
        <taxon>Actinopterygii</taxon>
        <taxon>Neopterygii</taxon>
        <taxon>Teleostei</taxon>
        <taxon>Neoteleostei</taxon>
        <taxon>Acanthomorphata</taxon>
        <taxon>Ovalentaria</taxon>
        <taxon>Atherinomorphae</taxon>
        <taxon>Beloniformes</taxon>
        <taxon>Adrianichthyidae</taxon>
        <taxon>Oryziinae</taxon>
        <taxon>Oryzias</taxon>
    </lineage>
</organism>
<evidence type="ECO:0000313" key="11">
    <source>
        <dbReference type="Proteomes" id="UP000646548"/>
    </source>
</evidence>
<dbReference type="OrthoDB" id="10037397at2759"/>
<keyword evidence="4 8" id="KW-0812">Transmembrane</keyword>
<dbReference type="EMBL" id="WKFB01001213">
    <property type="protein sequence ID" value="KAF6714693.1"/>
    <property type="molecule type" value="Genomic_DNA"/>
</dbReference>
<feature type="transmembrane region" description="Helical" evidence="8">
    <location>
        <begin position="338"/>
        <end position="360"/>
    </location>
</feature>
<feature type="compositionally biased region" description="Polar residues" evidence="7">
    <location>
        <begin position="35"/>
        <end position="44"/>
    </location>
</feature>
<sequence>MLLVFLCCGLCLTGLGQQANGGWLDPFDMLNYDSSSKTMRNSESQTRDIAEDEPQQKTNQAVLPQCNQHVTDLLEQIKEQKNKINIISQQSSCNPAFKRFLNRLLKEVHRVGGPSQSEDGKYDASIKLSKQAIKEIQSLVDGEDRWKTGALDNALSQILVDLRPHDFEAWRWRFEDTFGVELDTVIKIGIFILIVTVIISTELWSTISWFLQFRRMFIICFFVSIIWNWFYLYKIAFAEHKNNLIKMDKDYENCRGLKQITWSDSLKEWYRSTWTLQDDPCKKYHEVLMVNPILLVPPMKAITMTITTFITDPLKHLGQGISEFLRALLKDLPVTLQIPVLIVITLSILVFMYGSVQAVFQHGILAPFRRPQRERPHPVIEPPPPNPLRIEDRANEEARVQPAVEAVPRNRADNARVERNNIHHRRGPPVETLRSARNEVDSHLRGDVSEEERTSSETEPENQQSDVAASGDNVNTVELKPKKNKSNLKTSKSPQLKNFSGDNRSREDAAASSQAGERQPGVQEVQDAGTPGDDAATSSLLREIELVGSPVQETRLTDEI</sequence>
<evidence type="ECO:0000256" key="6">
    <source>
        <dbReference type="ARBA" id="ARBA00023136"/>
    </source>
</evidence>
<feature type="region of interest" description="Disordered" evidence="7">
    <location>
        <begin position="35"/>
        <end position="59"/>
    </location>
</feature>
<keyword evidence="9" id="KW-0732">Signal</keyword>
<feature type="compositionally biased region" description="Polar residues" evidence="7">
    <location>
        <begin position="462"/>
        <end position="476"/>
    </location>
</feature>
<evidence type="ECO:0000256" key="2">
    <source>
        <dbReference type="ARBA" id="ARBA00005944"/>
    </source>
</evidence>
<keyword evidence="6 8" id="KW-0472">Membrane</keyword>
<dbReference type="GO" id="GO:0005783">
    <property type="term" value="C:endoplasmic reticulum"/>
    <property type="evidence" value="ECO:0007669"/>
    <property type="project" value="TreeGrafter"/>
</dbReference>
<feature type="transmembrane region" description="Helical" evidence="8">
    <location>
        <begin position="216"/>
        <end position="233"/>
    </location>
</feature>
<keyword evidence="5 8" id="KW-1133">Transmembrane helix</keyword>